<evidence type="ECO:0000313" key="2">
    <source>
        <dbReference type="Proteomes" id="UP000248168"/>
    </source>
</evidence>
<dbReference type="EMBL" id="OUNR01000017">
    <property type="protein sequence ID" value="SPP65811.1"/>
    <property type="molecule type" value="Genomic_DNA"/>
</dbReference>
<dbReference type="InParanoid" id="A0A330L9Q5"/>
<sequence length="65" mass="7065">MACLIIERVVSSLAWQQLSCQASASTDDSLPPHPQRRILQIALGEKVLKQQHPTSCVLSPSRSGP</sequence>
<dbReference type="Proteomes" id="UP000248168">
    <property type="component" value="Unassembled WGS sequence"/>
</dbReference>
<proteinExistence type="predicted"/>
<organism evidence="1 2">
    <name type="scientific">Nitrospira lenta</name>
    <dbReference type="NCBI Taxonomy" id="1436998"/>
    <lineage>
        <taxon>Bacteria</taxon>
        <taxon>Pseudomonadati</taxon>
        <taxon>Nitrospirota</taxon>
        <taxon>Nitrospiria</taxon>
        <taxon>Nitrospirales</taxon>
        <taxon>Nitrospiraceae</taxon>
        <taxon>Nitrospira</taxon>
    </lineage>
</organism>
<dbReference type="AlphaFoldDB" id="A0A330L9Q5"/>
<name>A0A330L9Q5_9BACT</name>
<evidence type="ECO:0000313" key="1">
    <source>
        <dbReference type="EMBL" id="SPP65811.1"/>
    </source>
</evidence>
<keyword evidence="2" id="KW-1185">Reference proteome</keyword>
<reference evidence="2" key="1">
    <citation type="submission" date="2018-04" db="EMBL/GenBank/DDBJ databases">
        <authorList>
            <person name="Lucker S."/>
            <person name="Sakoula D."/>
        </authorList>
    </citation>
    <scope>NUCLEOTIDE SEQUENCE [LARGE SCALE GENOMIC DNA]</scope>
</reference>
<accession>A0A330L9Q5</accession>
<protein>
    <submittedName>
        <fullName evidence="1">Uncharacterized protein</fullName>
    </submittedName>
</protein>
<gene>
    <name evidence="1" type="ORF">NITLEN_40284</name>
</gene>